<dbReference type="Proteomes" id="UP000324222">
    <property type="component" value="Unassembled WGS sequence"/>
</dbReference>
<evidence type="ECO:0000313" key="1">
    <source>
        <dbReference type="EMBL" id="MPC49713.1"/>
    </source>
</evidence>
<comment type="caution">
    <text evidence="1">The sequence shown here is derived from an EMBL/GenBank/DDBJ whole genome shotgun (WGS) entry which is preliminary data.</text>
</comment>
<protein>
    <submittedName>
        <fullName evidence="1">Uncharacterized protein</fullName>
    </submittedName>
</protein>
<dbReference type="EMBL" id="VSRR010009050">
    <property type="protein sequence ID" value="MPC49713.1"/>
    <property type="molecule type" value="Genomic_DNA"/>
</dbReference>
<keyword evidence="2" id="KW-1185">Reference proteome</keyword>
<organism evidence="1 2">
    <name type="scientific">Portunus trituberculatus</name>
    <name type="common">Swimming crab</name>
    <name type="synonym">Neptunus trituberculatus</name>
    <dbReference type="NCBI Taxonomy" id="210409"/>
    <lineage>
        <taxon>Eukaryota</taxon>
        <taxon>Metazoa</taxon>
        <taxon>Ecdysozoa</taxon>
        <taxon>Arthropoda</taxon>
        <taxon>Crustacea</taxon>
        <taxon>Multicrustacea</taxon>
        <taxon>Malacostraca</taxon>
        <taxon>Eumalacostraca</taxon>
        <taxon>Eucarida</taxon>
        <taxon>Decapoda</taxon>
        <taxon>Pleocyemata</taxon>
        <taxon>Brachyura</taxon>
        <taxon>Eubrachyura</taxon>
        <taxon>Portunoidea</taxon>
        <taxon>Portunidae</taxon>
        <taxon>Portuninae</taxon>
        <taxon>Portunus</taxon>
    </lineage>
</organism>
<gene>
    <name evidence="1" type="ORF">E2C01_043524</name>
</gene>
<evidence type="ECO:0000313" key="2">
    <source>
        <dbReference type="Proteomes" id="UP000324222"/>
    </source>
</evidence>
<sequence length="157" mass="15640">MEFFGLGGVSVCAAPHPNLALGVRGVQLPAVSGSSADFSDFGGTSREFSGLGGMSLRAAPLPAVAPGLSGLQAPADPVSSMPGPGLLPSQSLPLALLVEEKWDFMQHHSLGDGNFAGSASLSSMGLPHVDLLHGSMSSQVPPWPVDAGADPGGAVVS</sequence>
<accession>A0A5B7FXJ8</accession>
<proteinExistence type="predicted"/>
<reference evidence="1 2" key="1">
    <citation type="submission" date="2019-05" db="EMBL/GenBank/DDBJ databases">
        <title>Another draft genome of Portunus trituberculatus and its Hox gene families provides insights of decapod evolution.</title>
        <authorList>
            <person name="Jeong J.-H."/>
            <person name="Song I."/>
            <person name="Kim S."/>
            <person name="Choi T."/>
            <person name="Kim D."/>
            <person name="Ryu S."/>
            <person name="Kim W."/>
        </authorList>
    </citation>
    <scope>NUCLEOTIDE SEQUENCE [LARGE SCALE GENOMIC DNA]</scope>
    <source>
        <tissue evidence="1">Muscle</tissue>
    </source>
</reference>
<name>A0A5B7FXJ8_PORTR</name>
<dbReference type="AlphaFoldDB" id="A0A5B7FXJ8"/>